<dbReference type="PANTHER" id="PTHR30115">
    <property type="entry name" value="NITROGEN REGULATORY PROTEIN P-II"/>
    <property type="match status" value="1"/>
</dbReference>
<dbReference type="GO" id="GO:0006808">
    <property type="term" value="P:regulation of nitrogen utilization"/>
    <property type="evidence" value="ECO:0007669"/>
    <property type="project" value="InterPro"/>
</dbReference>
<keyword evidence="4" id="KW-0535">Nitrogen fixation</keyword>
<comment type="function">
    <text evidence="1">Could be involved in the regulation of nitrogen fixation.</text>
</comment>
<dbReference type="InterPro" id="IPR002187">
    <property type="entry name" value="N-reg_PII"/>
</dbReference>
<keyword evidence="2" id="KW-0805">Transcription regulation</keyword>
<dbReference type="InterPro" id="IPR015867">
    <property type="entry name" value="N-reg_PII/ATP_PRibTrfase_C"/>
</dbReference>
<protein>
    <submittedName>
        <fullName evidence="5">Unannotated protein</fullName>
    </submittedName>
</protein>
<dbReference type="GO" id="GO:0005829">
    <property type="term" value="C:cytosol"/>
    <property type="evidence" value="ECO:0007669"/>
    <property type="project" value="TreeGrafter"/>
</dbReference>
<evidence type="ECO:0000256" key="1">
    <source>
        <dbReference type="ARBA" id="ARBA00002440"/>
    </source>
</evidence>
<organism evidence="5">
    <name type="scientific">freshwater metagenome</name>
    <dbReference type="NCBI Taxonomy" id="449393"/>
    <lineage>
        <taxon>unclassified sequences</taxon>
        <taxon>metagenomes</taxon>
        <taxon>ecological metagenomes</taxon>
    </lineage>
</organism>
<dbReference type="PRINTS" id="PR00340">
    <property type="entry name" value="PIIGLNB"/>
</dbReference>
<reference evidence="5" key="1">
    <citation type="submission" date="2020-05" db="EMBL/GenBank/DDBJ databases">
        <authorList>
            <person name="Chiriac C."/>
            <person name="Salcher M."/>
            <person name="Ghai R."/>
            <person name="Kavagutti S V."/>
        </authorList>
    </citation>
    <scope>NUCLEOTIDE SEQUENCE</scope>
</reference>
<name>A0A6J6P0M0_9ZZZZ</name>
<dbReference type="GO" id="GO:0005524">
    <property type="term" value="F:ATP binding"/>
    <property type="evidence" value="ECO:0007669"/>
    <property type="project" value="TreeGrafter"/>
</dbReference>
<dbReference type="InterPro" id="IPR011322">
    <property type="entry name" value="N-reg_PII-like_a/b"/>
</dbReference>
<dbReference type="PANTHER" id="PTHR30115:SF13">
    <property type="entry name" value="PII-LIKE PROTEIN GLNBI"/>
    <property type="match status" value="1"/>
</dbReference>
<dbReference type="SUPFAM" id="SSF54913">
    <property type="entry name" value="GlnB-like"/>
    <property type="match status" value="1"/>
</dbReference>
<dbReference type="PROSITE" id="PS51343">
    <property type="entry name" value="PII_GLNB_DOM"/>
    <property type="match status" value="1"/>
</dbReference>
<evidence type="ECO:0000256" key="3">
    <source>
        <dbReference type="ARBA" id="ARBA00023163"/>
    </source>
</evidence>
<evidence type="ECO:0000313" key="5">
    <source>
        <dbReference type="EMBL" id="CAB4690194.1"/>
    </source>
</evidence>
<dbReference type="Gene3D" id="3.30.70.120">
    <property type="match status" value="1"/>
</dbReference>
<accession>A0A6J6P0M0</accession>
<proteinExistence type="predicted"/>
<dbReference type="GO" id="GO:0030234">
    <property type="term" value="F:enzyme regulator activity"/>
    <property type="evidence" value="ECO:0007669"/>
    <property type="project" value="InterPro"/>
</dbReference>
<dbReference type="EMBL" id="CAEZXP010000001">
    <property type="protein sequence ID" value="CAB4690194.1"/>
    <property type="molecule type" value="Genomic_DNA"/>
</dbReference>
<gene>
    <name evidence="5" type="ORF">UFOPK2399_00655</name>
</gene>
<evidence type="ECO:0000256" key="2">
    <source>
        <dbReference type="ARBA" id="ARBA00023015"/>
    </source>
</evidence>
<evidence type="ECO:0000256" key="4">
    <source>
        <dbReference type="ARBA" id="ARBA00023231"/>
    </source>
</evidence>
<keyword evidence="3" id="KW-0804">Transcription</keyword>
<sequence length="117" mass="12738">MVKVEAVVIRERIEIVIDAVEEATGHVGVTVLEAVGHGRQRGLTHEYRGRVFESRFLPKAMLIFLVKDEIADNVVAAIRDSARSGHVSGDGLVWTSPVGTVIHNRTGSKLEEVEPGV</sequence>
<dbReference type="SMART" id="SM00938">
    <property type="entry name" value="P-II"/>
    <property type="match status" value="1"/>
</dbReference>
<dbReference type="AlphaFoldDB" id="A0A6J6P0M0"/>
<dbReference type="Pfam" id="PF00543">
    <property type="entry name" value="P-II"/>
    <property type="match status" value="1"/>
</dbReference>